<comment type="caution">
    <text evidence="6">The sequence shown here is derived from an EMBL/GenBank/DDBJ whole genome shotgun (WGS) entry which is preliminary data.</text>
</comment>
<feature type="domain" description="BBS7 beta-propeller" evidence="5">
    <location>
        <begin position="21"/>
        <end position="320"/>
    </location>
</feature>
<dbReference type="GO" id="GO:0060271">
    <property type="term" value="P:cilium assembly"/>
    <property type="evidence" value="ECO:0007669"/>
    <property type="project" value="TreeGrafter"/>
</dbReference>
<dbReference type="EMBL" id="LGRX02029676">
    <property type="protein sequence ID" value="KAK3246582.1"/>
    <property type="molecule type" value="Genomic_DNA"/>
</dbReference>
<evidence type="ECO:0008006" key="8">
    <source>
        <dbReference type="Google" id="ProtNLM"/>
    </source>
</evidence>
<keyword evidence="7" id="KW-1185">Reference proteome</keyword>
<feature type="domain" description="BBS7 GAE" evidence="3">
    <location>
        <begin position="383"/>
        <end position="489"/>
    </location>
</feature>
<accession>A0AAE0C3D1</accession>
<dbReference type="Pfam" id="PF23361">
    <property type="entry name" value="BBS7_pf"/>
    <property type="match status" value="1"/>
</dbReference>
<dbReference type="Proteomes" id="UP001190700">
    <property type="component" value="Unassembled WGS sequence"/>
</dbReference>
<organism evidence="6 7">
    <name type="scientific">Cymbomonas tetramitiformis</name>
    <dbReference type="NCBI Taxonomy" id="36881"/>
    <lineage>
        <taxon>Eukaryota</taxon>
        <taxon>Viridiplantae</taxon>
        <taxon>Chlorophyta</taxon>
        <taxon>Pyramimonadophyceae</taxon>
        <taxon>Pyramimonadales</taxon>
        <taxon>Pyramimonadaceae</taxon>
        <taxon>Cymbomonas</taxon>
    </lineage>
</organism>
<dbReference type="GO" id="GO:0008104">
    <property type="term" value="P:intracellular protein localization"/>
    <property type="evidence" value="ECO:0007669"/>
    <property type="project" value="TreeGrafter"/>
</dbReference>
<dbReference type="InterPro" id="IPR056333">
    <property type="entry name" value="BBS7_pf_dom"/>
</dbReference>
<dbReference type="AlphaFoldDB" id="A0AAE0C3D1"/>
<evidence type="ECO:0000259" key="5">
    <source>
        <dbReference type="Pfam" id="PF23743"/>
    </source>
</evidence>
<evidence type="ECO:0000313" key="7">
    <source>
        <dbReference type="Proteomes" id="UP001190700"/>
    </source>
</evidence>
<dbReference type="InterPro" id="IPR056332">
    <property type="entry name" value="Beta-prop_BBS7"/>
</dbReference>
<dbReference type="Pfam" id="PF23743">
    <property type="entry name" value="Beta-prop_BBS7"/>
    <property type="match status" value="1"/>
</dbReference>
<evidence type="ECO:0000256" key="1">
    <source>
        <dbReference type="SAM" id="Coils"/>
    </source>
</evidence>
<feature type="coiled-coil region" evidence="1">
    <location>
        <begin position="348"/>
        <end position="375"/>
    </location>
</feature>
<reference evidence="6 7" key="1">
    <citation type="journal article" date="2015" name="Genome Biol. Evol.">
        <title>Comparative Genomics of a Bacterivorous Green Alga Reveals Evolutionary Causalities and Consequences of Phago-Mixotrophic Mode of Nutrition.</title>
        <authorList>
            <person name="Burns J.A."/>
            <person name="Paasch A."/>
            <person name="Narechania A."/>
            <person name="Kim E."/>
        </authorList>
    </citation>
    <scope>NUCLEOTIDE SEQUENCE [LARGE SCALE GENOMIC DNA]</scope>
    <source>
        <strain evidence="6 7">PLY_AMNH</strain>
    </source>
</reference>
<dbReference type="GO" id="GO:0005930">
    <property type="term" value="C:axoneme"/>
    <property type="evidence" value="ECO:0007669"/>
    <property type="project" value="TreeGrafter"/>
</dbReference>
<evidence type="ECO:0000259" key="4">
    <source>
        <dbReference type="Pfam" id="PF23361"/>
    </source>
</evidence>
<dbReference type="InterPro" id="IPR056335">
    <property type="entry name" value="BBS7_hairpin"/>
</dbReference>
<dbReference type="GO" id="GO:0034464">
    <property type="term" value="C:BBSome"/>
    <property type="evidence" value="ECO:0007669"/>
    <property type="project" value="TreeGrafter"/>
</dbReference>
<proteinExistence type="predicted"/>
<sequence>MELFFARNDILQSGATSKGSLKLLPVGKKKQQKVVQGDCHGVLNCFTFKKGEIISVFKLLPTGQQIECIALGKGTGQGDKIFSASGQTVRGINKKGKEFFKFTTNLTETMKTIFVNELQIWATGEYTYSHFVDCKDKNFFMATDKVNTFEVLQVTGEHEWNPVIGCQDHFVRVLRNSELYYEASVDGPVRTLYNVGQRREGEHSGRAEIIYSTAAGAMGQMFLDGEAVRRGWKLAPDSKTASVEVVNQTVDITKDGVNDLIVGRDDGLLEIFTFDAETQPKPVYKRSLNESITALECGYVTDPGQLEIVIATYSGKIVAFAQAGPDGQLLTAPTGTKETDGMTNDKKIRGLRREIEVLRERVEKEREKYTKVSEDLIAVNHSFRVNDKFVLDTTDGSYLLTIETPMPIFTVALQSDVPIELMELDSNVAILSLSPMDPDSGNFCLATYRCQESSNRIEIKLRVVEGHYGNLQAFVIPRISPKTCQICQYKVKPLCLQHRVQKIDDKVPTNELKIAGGFTLDEIHSWVGFCLPEIPSRPPGDEVTYHFESVLMGTVLMCKYKAGEGVFRSDSITTLAILKEGITKEATARKTRISISFDLKDESVAHFFRLLHPKLEYQLSLSRKMQLIEALKEVKMQEEDVSFLDPAYKDVLDTATAVEKQFKQQPRQLEYLHGIVKDLFIDYHKFKGTNVKHRVGQLDQVLREYDLEQLIAFVQSSG</sequence>
<dbReference type="Pfam" id="PF23360">
    <property type="entry name" value="BBS7_GAE"/>
    <property type="match status" value="1"/>
</dbReference>
<evidence type="ECO:0000259" key="2">
    <source>
        <dbReference type="Pfam" id="PF23349"/>
    </source>
</evidence>
<protein>
    <recommendedName>
        <fullName evidence="8">Bardet-Biedl syndrome 7 protein homolog</fullName>
    </recommendedName>
</protein>
<dbReference type="GO" id="GO:0036064">
    <property type="term" value="C:ciliary basal body"/>
    <property type="evidence" value="ECO:0007669"/>
    <property type="project" value="TreeGrafter"/>
</dbReference>
<feature type="domain" description="BBS7 helical hairpin" evidence="2">
    <location>
        <begin position="601"/>
        <end position="713"/>
    </location>
</feature>
<keyword evidence="1" id="KW-0175">Coiled coil</keyword>
<name>A0AAE0C3D1_9CHLO</name>
<dbReference type="PANTHER" id="PTHR16074">
    <property type="entry name" value="BARDET-BIEDL SYNDROME 7 PROTEIN"/>
    <property type="match status" value="1"/>
</dbReference>
<dbReference type="Pfam" id="PF23349">
    <property type="entry name" value="BBS7_hp"/>
    <property type="match status" value="1"/>
</dbReference>
<evidence type="ECO:0000259" key="3">
    <source>
        <dbReference type="Pfam" id="PF23360"/>
    </source>
</evidence>
<dbReference type="InterPro" id="IPR056334">
    <property type="entry name" value="BBS7_GAE_dom"/>
</dbReference>
<feature type="domain" description="BBS7 platform" evidence="4">
    <location>
        <begin position="498"/>
        <end position="598"/>
    </location>
</feature>
<dbReference type="GO" id="GO:0016020">
    <property type="term" value="C:membrane"/>
    <property type="evidence" value="ECO:0007669"/>
    <property type="project" value="TreeGrafter"/>
</dbReference>
<dbReference type="PANTHER" id="PTHR16074:SF4">
    <property type="entry name" value="BARDET-BIEDL SYNDROME 7 PROTEIN"/>
    <property type="match status" value="1"/>
</dbReference>
<gene>
    <name evidence="6" type="ORF">CYMTET_43884</name>
</gene>
<evidence type="ECO:0000313" key="6">
    <source>
        <dbReference type="EMBL" id="KAK3246582.1"/>
    </source>
</evidence>